<gene>
    <name evidence="7" type="ORF">VV02_13985</name>
</gene>
<protein>
    <recommendedName>
        <fullName evidence="6">Nudix hydrolase domain-containing protein</fullName>
    </recommendedName>
</protein>
<dbReference type="Pfam" id="PF00293">
    <property type="entry name" value="NUDIX"/>
    <property type="match status" value="1"/>
</dbReference>
<dbReference type="InterPro" id="IPR015797">
    <property type="entry name" value="NUDIX_hydrolase-like_dom_sf"/>
</dbReference>
<proteinExistence type="inferred from homology"/>
<dbReference type="CDD" id="cd02883">
    <property type="entry name" value="NUDIX_Hydrolase"/>
    <property type="match status" value="1"/>
</dbReference>
<comment type="cofactor">
    <cofactor evidence="1">
        <name>Mg(2+)</name>
        <dbReference type="ChEBI" id="CHEBI:18420"/>
    </cofactor>
</comment>
<evidence type="ECO:0000259" key="6">
    <source>
        <dbReference type="PROSITE" id="PS51462"/>
    </source>
</evidence>
<evidence type="ECO:0000256" key="2">
    <source>
        <dbReference type="ARBA" id="ARBA00005582"/>
    </source>
</evidence>
<reference evidence="7 8" key="1">
    <citation type="submission" date="2015-03" db="EMBL/GenBank/DDBJ databases">
        <title>Luteipulveratus halotolerans sp. nov., a novel actinobacterium (Dermacoccaceae) from Sarawak, Malaysia.</title>
        <authorList>
            <person name="Juboi H."/>
            <person name="Basik A."/>
            <person name="Shamsul S.S."/>
            <person name="Arnold P."/>
            <person name="Schmitt E.K."/>
            <person name="Sanglier J.-J."/>
            <person name="Yeo T."/>
        </authorList>
    </citation>
    <scope>NUCLEOTIDE SEQUENCE [LARGE SCALE GENOMIC DNA]</scope>
    <source>
        <strain evidence="7 8">MN07-A0370</strain>
    </source>
</reference>
<dbReference type="EMBL" id="CP011112">
    <property type="protein sequence ID" value="AKU16714.1"/>
    <property type="molecule type" value="Genomic_DNA"/>
</dbReference>
<keyword evidence="8" id="KW-1185">Reference proteome</keyword>
<name>A0A0K1JJ26_9MICO</name>
<dbReference type="AlphaFoldDB" id="A0A0K1JJ26"/>
<dbReference type="KEGG" id="lmoi:VV02_13985"/>
<dbReference type="PROSITE" id="PS51462">
    <property type="entry name" value="NUDIX"/>
    <property type="match status" value="1"/>
</dbReference>
<comment type="similarity">
    <text evidence="2 4">Belongs to the Nudix hydrolase family.</text>
</comment>
<dbReference type="PANTHER" id="PTHR43046">
    <property type="entry name" value="GDP-MANNOSE MANNOSYL HYDROLASE"/>
    <property type="match status" value="1"/>
</dbReference>
<dbReference type="InterPro" id="IPR000086">
    <property type="entry name" value="NUDIX_hydrolase_dom"/>
</dbReference>
<feature type="region of interest" description="Disordered" evidence="5">
    <location>
        <begin position="1"/>
        <end position="24"/>
    </location>
</feature>
<evidence type="ECO:0000313" key="7">
    <source>
        <dbReference type="EMBL" id="AKU16714.1"/>
    </source>
</evidence>
<dbReference type="Gene3D" id="3.90.79.10">
    <property type="entry name" value="Nucleoside Triphosphate Pyrophosphohydrolase"/>
    <property type="match status" value="1"/>
</dbReference>
<dbReference type="PANTHER" id="PTHR43046:SF16">
    <property type="entry name" value="ADP-RIBOSE PYROPHOSPHATASE YJHB-RELATED"/>
    <property type="match status" value="1"/>
</dbReference>
<keyword evidence="3 4" id="KW-0378">Hydrolase</keyword>
<dbReference type="InterPro" id="IPR020084">
    <property type="entry name" value="NUDIX_hydrolase_CS"/>
</dbReference>
<dbReference type="PRINTS" id="PR00502">
    <property type="entry name" value="NUDIXFAMILY"/>
</dbReference>
<evidence type="ECO:0000313" key="8">
    <source>
        <dbReference type="Proteomes" id="UP000066480"/>
    </source>
</evidence>
<dbReference type="STRING" id="571913.VV02_13985"/>
<evidence type="ECO:0000256" key="4">
    <source>
        <dbReference type="RuleBase" id="RU003476"/>
    </source>
</evidence>
<sequence length="115" mass="11959">MSSRTSTPGRWTLPGGGLEIGESPTDGVVREVAEETGLTAEVGSLIAVHDNVYTPHDGAPRHGIRLIFTATASGRCRPEADGGTDATAWFALAMPPDDLTPWADLAITCLVAATD</sequence>
<evidence type="ECO:0000256" key="5">
    <source>
        <dbReference type="SAM" id="MobiDB-lite"/>
    </source>
</evidence>
<dbReference type="PROSITE" id="PS00893">
    <property type="entry name" value="NUDIX_BOX"/>
    <property type="match status" value="1"/>
</dbReference>
<evidence type="ECO:0000256" key="3">
    <source>
        <dbReference type="ARBA" id="ARBA00022801"/>
    </source>
</evidence>
<dbReference type="GO" id="GO:0016787">
    <property type="term" value="F:hydrolase activity"/>
    <property type="evidence" value="ECO:0007669"/>
    <property type="project" value="UniProtKB-KW"/>
</dbReference>
<accession>A0A0K1JJ26</accession>
<organism evidence="7 8">
    <name type="scientific">Luteipulveratus mongoliensis</name>
    <dbReference type="NCBI Taxonomy" id="571913"/>
    <lineage>
        <taxon>Bacteria</taxon>
        <taxon>Bacillati</taxon>
        <taxon>Actinomycetota</taxon>
        <taxon>Actinomycetes</taxon>
        <taxon>Micrococcales</taxon>
        <taxon>Dermacoccaceae</taxon>
        <taxon>Luteipulveratus</taxon>
    </lineage>
</organism>
<feature type="domain" description="Nudix hydrolase" evidence="6">
    <location>
        <begin position="1"/>
        <end position="113"/>
    </location>
</feature>
<dbReference type="InterPro" id="IPR020476">
    <property type="entry name" value="Nudix_hydrolase"/>
</dbReference>
<evidence type="ECO:0000256" key="1">
    <source>
        <dbReference type="ARBA" id="ARBA00001946"/>
    </source>
</evidence>
<dbReference type="Proteomes" id="UP000066480">
    <property type="component" value="Chromosome"/>
</dbReference>
<dbReference type="SUPFAM" id="SSF55811">
    <property type="entry name" value="Nudix"/>
    <property type="match status" value="1"/>
</dbReference>